<dbReference type="KEGG" id="ppsc:EHS13_20270"/>
<dbReference type="SUPFAM" id="SSF69279">
    <property type="entry name" value="Phage tail proteins"/>
    <property type="match status" value="1"/>
</dbReference>
<accession>A0A6B8RNC9</accession>
<dbReference type="AlphaFoldDB" id="A0A6B8RNC9"/>
<reference evidence="2" key="1">
    <citation type="submission" date="2018-11" db="EMBL/GenBank/DDBJ databases">
        <title>Complete genome sequence of Paenibacillus sp. ML311-T8.</title>
        <authorList>
            <person name="Nam Y.-D."/>
            <person name="Kang J."/>
            <person name="Chung W.-H."/>
            <person name="Park Y.S."/>
        </authorList>
    </citation>
    <scope>NUCLEOTIDE SEQUENCE [LARGE SCALE GENOMIC DNA]</scope>
    <source>
        <strain evidence="2">ML311-T8</strain>
    </source>
</reference>
<dbReference type="EMBL" id="CP034235">
    <property type="protein sequence ID" value="QGQ97055.1"/>
    <property type="molecule type" value="Genomic_DNA"/>
</dbReference>
<evidence type="ECO:0000313" key="1">
    <source>
        <dbReference type="EMBL" id="QGQ97055.1"/>
    </source>
</evidence>
<gene>
    <name evidence="1" type="ORF">EHS13_20270</name>
</gene>
<keyword evidence="2" id="KW-1185">Reference proteome</keyword>
<dbReference type="Proteomes" id="UP000426246">
    <property type="component" value="Chromosome"/>
</dbReference>
<proteinExistence type="predicted"/>
<sequence>MNIIYNGADITGSVQPTKLQLTDNSGGKPDSLEISFSDSDGVWSKWKPVKNDTIQILESGFDSGIMFVDQLSQSAGMFGIMALSIPQASKTARTQGWEKVRLLEIVTEIATRYGLSLQTYNIANHLYERIDQQEIADFVFLADLCLAEGYALKINNLSLVIYDEYAQEQIAADPKLSLFGEGNINDSFEFLNESTEIYQKCIVCSNGTEYIEGSYSATDILGPTLKRSVYATNQAEANRWAKGLLRSYNKHMITGSLSINLNTNYAAGTNISVEDIGLFDGKYAIHSLTHDLINNKTSLSLRKPLEGY</sequence>
<dbReference type="RefSeq" id="WP_155702155.1">
    <property type="nucleotide sequence ID" value="NZ_CP034235.1"/>
</dbReference>
<protein>
    <submittedName>
        <fullName evidence="1">Phage late control D family protein</fullName>
    </submittedName>
</protein>
<name>A0A6B8RNC9_9BACL</name>
<evidence type="ECO:0000313" key="2">
    <source>
        <dbReference type="Proteomes" id="UP000426246"/>
    </source>
</evidence>
<organism evidence="1 2">
    <name type="scientific">Paenibacillus psychroresistens</name>
    <dbReference type="NCBI Taxonomy" id="1778678"/>
    <lineage>
        <taxon>Bacteria</taxon>
        <taxon>Bacillati</taxon>
        <taxon>Bacillota</taxon>
        <taxon>Bacilli</taxon>
        <taxon>Bacillales</taxon>
        <taxon>Paenibacillaceae</taxon>
        <taxon>Paenibacillus</taxon>
    </lineage>
</organism>